<proteinExistence type="predicted"/>
<protein>
    <submittedName>
        <fullName evidence="1">Uncharacterized protein</fullName>
    </submittedName>
</protein>
<keyword evidence="2" id="KW-1185">Reference proteome</keyword>
<dbReference type="EMBL" id="CP019603">
    <property type="protein sequence ID" value="ARU17771.1"/>
    <property type="molecule type" value="Genomic_DNA"/>
</dbReference>
<gene>
    <name evidence="1" type="ORF">A9D14_15525</name>
</gene>
<geneLocation type="plasmid" evidence="2">
    <name>pcme4a9i</name>
</geneLocation>
<reference evidence="1 2" key="1">
    <citation type="submission" date="2017-01" db="EMBL/GenBank/DDBJ databases">
        <title>Complete genome sequence of esterase-producing bacterium Croceicoccus marinus E4A9.</title>
        <authorList>
            <person name="Wu Y.-H."/>
            <person name="Cheng H."/>
            <person name="Xu L."/>
            <person name="Huo Y.-Y."/>
            <person name="Wang C.-S."/>
            <person name="Xu X.-W."/>
        </authorList>
    </citation>
    <scope>NUCLEOTIDE SEQUENCE [LARGE SCALE GENOMIC DNA]</scope>
    <source>
        <strain evidence="1 2">E4A9</strain>
        <plasmid evidence="2">Plasmid pcme4a9i</plasmid>
    </source>
</reference>
<evidence type="ECO:0000313" key="2">
    <source>
        <dbReference type="Proteomes" id="UP000195807"/>
    </source>
</evidence>
<evidence type="ECO:0000313" key="1">
    <source>
        <dbReference type="EMBL" id="ARU17771.1"/>
    </source>
</evidence>
<dbReference type="RefSeq" id="WP_087910582.1">
    <property type="nucleotide sequence ID" value="NZ_CP019603.1"/>
</dbReference>
<keyword evidence="1" id="KW-0614">Plasmid</keyword>
<dbReference type="KEGG" id="cman:A9D14_15525"/>
<organism evidence="1 2">
    <name type="scientific">Croceicoccus marinus</name>
    <dbReference type="NCBI Taxonomy" id="450378"/>
    <lineage>
        <taxon>Bacteria</taxon>
        <taxon>Pseudomonadati</taxon>
        <taxon>Pseudomonadota</taxon>
        <taxon>Alphaproteobacteria</taxon>
        <taxon>Sphingomonadales</taxon>
        <taxon>Erythrobacteraceae</taxon>
        <taxon>Croceicoccus</taxon>
    </lineage>
</organism>
<dbReference type="AlphaFoldDB" id="A0A1Z1FG33"/>
<sequence>MEIIGAAPTPDQLLEDLNLPDRTPFIGWSVQCPDNGTFYMGTEETIESMLRVFTERPDEAASLDSAIDAGRIAAELNCAALIVALFDFGEDIGVVPIGGNQFSEFARPRARKSRGK</sequence>
<accession>A0A1Z1FG33</accession>
<dbReference type="Proteomes" id="UP000195807">
    <property type="component" value="Plasmid pCME4A9I"/>
</dbReference>
<name>A0A1Z1FG33_9SPHN</name>